<dbReference type="InterPro" id="IPR051617">
    <property type="entry name" value="UNC-93-like_regulator"/>
</dbReference>
<keyword evidence="4 5" id="KW-0472">Membrane</keyword>
<feature type="transmembrane region" description="Helical" evidence="5">
    <location>
        <begin position="406"/>
        <end position="427"/>
    </location>
</feature>
<comment type="subcellular location">
    <subcellularLocation>
        <location evidence="1">Membrane</location>
        <topology evidence="1">Multi-pass membrane protein</topology>
    </subcellularLocation>
</comment>
<name>A0A9W4IQ98_9EURO</name>
<evidence type="ECO:0000256" key="4">
    <source>
        <dbReference type="ARBA" id="ARBA00023136"/>
    </source>
</evidence>
<feature type="transmembrane region" description="Helical" evidence="5">
    <location>
        <begin position="50"/>
        <end position="70"/>
    </location>
</feature>
<evidence type="ECO:0000256" key="5">
    <source>
        <dbReference type="SAM" id="Phobius"/>
    </source>
</evidence>
<comment type="caution">
    <text evidence="6">The sequence shown here is derived from an EMBL/GenBank/DDBJ whole genome shotgun (WGS) entry which is preliminary data.</text>
</comment>
<feature type="transmembrane region" description="Helical" evidence="5">
    <location>
        <begin position="140"/>
        <end position="161"/>
    </location>
</feature>
<evidence type="ECO:0000256" key="3">
    <source>
        <dbReference type="ARBA" id="ARBA00022989"/>
    </source>
</evidence>
<dbReference type="InterPro" id="IPR036259">
    <property type="entry name" value="MFS_trans_sf"/>
</dbReference>
<evidence type="ECO:0000256" key="2">
    <source>
        <dbReference type="ARBA" id="ARBA00022692"/>
    </source>
</evidence>
<gene>
    <name evidence="6" type="ORF">PSALAMII_LOCUS3102</name>
</gene>
<dbReference type="Gene3D" id="1.20.1250.20">
    <property type="entry name" value="MFS general substrate transporter like domains"/>
    <property type="match status" value="1"/>
</dbReference>
<dbReference type="Proteomes" id="UP001152646">
    <property type="component" value="Unassembled WGS sequence"/>
</dbReference>
<evidence type="ECO:0000313" key="7">
    <source>
        <dbReference type="Proteomes" id="UP001152646"/>
    </source>
</evidence>
<organism evidence="6 7">
    <name type="scientific">Penicillium salamii</name>
    <dbReference type="NCBI Taxonomy" id="1612424"/>
    <lineage>
        <taxon>Eukaryota</taxon>
        <taxon>Fungi</taxon>
        <taxon>Dikarya</taxon>
        <taxon>Ascomycota</taxon>
        <taxon>Pezizomycotina</taxon>
        <taxon>Eurotiomycetes</taxon>
        <taxon>Eurotiomycetidae</taxon>
        <taxon>Eurotiales</taxon>
        <taxon>Aspergillaceae</taxon>
        <taxon>Penicillium</taxon>
    </lineage>
</organism>
<dbReference type="InterPro" id="IPR010291">
    <property type="entry name" value="Ion_channel_UNC-93"/>
</dbReference>
<dbReference type="Pfam" id="PF05978">
    <property type="entry name" value="UNC-93"/>
    <property type="match status" value="1"/>
</dbReference>
<evidence type="ECO:0000313" key="6">
    <source>
        <dbReference type="EMBL" id="CAG8347655.1"/>
    </source>
</evidence>
<dbReference type="GO" id="GO:0016020">
    <property type="term" value="C:membrane"/>
    <property type="evidence" value="ECO:0007669"/>
    <property type="project" value="UniProtKB-SubCell"/>
</dbReference>
<dbReference type="PANTHER" id="PTHR23294:SF57">
    <property type="entry name" value="CINA C-TERMINAL DOMAIN-CONTAINING PROTEIN"/>
    <property type="match status" value="1"/>
</dbReference>
<keyword evidence="3 5" id="KW-1133">Transmembrane helix</keyword>
<accession>A0A9W4IQ98</accession>
<feature type="transmembrane region" description="Helical" evidence="5">
    <location>
        <begin position="297"/>
        <end position="315"/>
    </location>
</feature>
<feature type="transmembrane region" description="Helical" evidence="5">
    <location>
        <begin position="173"/>
        <end position="193"/>
    </location>
</feature>
<feature type="transmembrane region" description="Helical" evidence="5">
    <location>
        <begin position="106"/>
        <end position="128"/>
    </location>
</feature>
<dbReference type="SUPFAM" id="SSF103473">
    <property type="entry name" value="MFS general substrate transporter"/>
    <property type="match status" value="1"/>
</dbReference>
<dbReference type="OrthoDB" id="196103at2759"/>
<keyword evidence="2 5" id="KW-0812">Transmembrane</keyword>
<sequence length="455" mass="49654">MAMERVTRIYRSCLLQIILVGLVAFCEPGIWTALNNLGAGGNAKPFLNNAANALTYGLMSIGCFLAGGVTNKITAKWTLFIGAAFYTPYAAGLYCNNRYGNEWFLLLGAALCGIGASLLWASEAAIAVGYPEEEKRGRYVGIWMGIRQMGPLVGGAISLALNVGTSEKGKVTYTTYLGLVAISALGAPFALLLSQPQDVIRSNGTKIPYMKKTSFAIEARAIWKQLSNKYMLLLIPVFLAGQFGSTYQGNYLTTYFTVRSRALASFLTAVVGAAANIITGLILDVKSISRENRSKGVYIFVLIFVTAAWTWNAIVETKLSRMADPPTFDLGDGPFFNSAFTVYMIFKFFYEVLQTYIYWLMAEIKGAQADGDIARTTGILRSWESIGSTIAYAVGATHWPNLNQMILGFALWGFTIPFTLLAVFGNWNQPAAVEEDQSDDNSLEAQRVIVDADSK</sequence>
<evidence type="ECO:0000256" key="1">
    <source>
        <dbReference type="ARBA" id="ARBA00004141"/>
    </source>
</evidence>
<dbReference type="EMBL" id="CAJVPA010000111">
    <property type="protein sequence ID" value="CAG8347655.1"/>
    <property type="molecule type" value="Genomic_DNA"/>
</dbReference>
<feature type="transmembrane region" description="Helical" evidence="5">
    <location>
        <begin position="230"/>
        <end position="250"/>
    </location>
</feature>
<feature type="transmembrane region" description="Helical" evidence="5">
    <location>
        <begin position="262"/>
        <end position="285"/>
    </location>
</feature>
<dbReference type="AlphaFoldDB" id="A0A9W4IQ98"/>
<feature type="transmembrane region" description="Helical" evidence="5">
    <location>
        <begin position="335"/>
        <end position="353"/>
    </location>
</feature>
<protein>
    <recommendedName>
        <fullName evidence="8">Major facilitator superfamily domain, general substrate transporter</fullName>
    </recommendedName>
</protein>
<reference evidence="6" key="1">
    <citation type="submission" date="2021-07" db="EMBL/GenBank/DDBJ databases">
        <authorList>
            <person name="Branca A.L. A."/>
        </authorList>
    </citation>
    <scope>NUCLEOTIDE SEQUENCE</scope>
</reference>
<dbReference type="PANTHER" id="PTHR23294">
    <property type="entry name" value="ET TRANSLATION PRODUCT-RELATED"/>
    <property type="match status" value="1"/>
</dbReference>
<proteinExistence type="predicted"/>
<feature type="transmembrane region" description="Helical" evidence="5">
    <location>
        <begin position="77"/>
        <end position="94"/>
    </location>
</feature>
<evidence type="ECO:0008006" key="8">
    <source>
        <dbReference type="Google" id="ProtNLM"/>
    </source>
</evidence>